<evidence type="ECO:0000256" key="10">
    <source>
        <dbReference type="SAM" id="SignalP"/>
    </source>
</evidence>
<dbReference type="Pfam" id="PF07715">
    <property type="entry name" value="Plug"/>
    <property type="match status" value="1"/>
</dbReference>
<keyword evidence="10" id="KW-0732">Signal</keyword>
<comment type="caution">
    <text evidence="13">The sequence shown here is derived from an EMBL/GenBank/DDBJ whole genome shotgun (WGS) entry which is preliminary data.</text>
</comment>
<dbReference type="PANTHER" id="PTHR40980">
    <property type="entry name" value="PLUG DOMAIN-CONTAINING PROTEIN"/>
    <property type="match status" value="1"/>
</dbReference>
<evidence type="ECO:0000256" key="9">
    <source>
        <dbReference type="RuleBase" id="RU003357"/>
    </source>
</evidence>
<dbReference type="InterPro" id="IPR036942">
    <property type="entry name" value="Beta-barrel_TonB_sf"/>
</dbReference>
<feature type="chain" id="PRO_5035310964" evidence="10">
    <location>
        <begin position="24"/>
        <end position="942"/>
    </location>
</feature>
<dbReference type="PANTHER" id="PTHR40980:SF3">
    <property type="entry name" value="TONB-DEPENDENT RECEPTOR-LIKE BETA-BARREL DOMAIN-CONTAINING PROTEIN"/>
    <property type="match status" value="1"/>
</dbReference>
<evidence type="ECO:0000256" key="4">
    <source>
        <dbReference type="ARBA" id="ARBA00022692"/>
    </source>
</evidence>
<organism evidence="13 14">
    <name type="scientific">Neptunicella marina</name>
    <dbReference type="NCBI Taxonomy" id="2125989"/>
    <lineage>
        <taxon>Bacteria</taxon>
        <taxon>Pseudomonadati</taxon>
        <taxon>Pseudomonadota</taxon>
        <taxon>Gammaproteobacteria</taxon>
        <taxon>Alteromonadales</taxon>
        <taxon>Alteromonadaceae</taxon>
        <taxon>Neptunicella</taxon>
    </lineage>
</organism>
<name>A0A8J6IVH3_9ALTE</name>
<evidence type="ECO:0000256" key="1">
    <source>
        <dbReference type="ARBA" id="ARBA00004571"/>
    </source>
</evidence>
<keyword evidence="13" id="KW-0675">Receptor</keyword>
<dbReference type="Proteomes" id="UP000601768">
    <property type="component" value="Unassembled WGS sequence"/>
</dbReference>
<dbReference type="InterPro" id="IPR000531">
    <property type="entry name" value="Beta-barrel_TonB"/>
</dbReference>
<reference evidence="13" key="1">
    <citation type="journal article" date="2018" name="Int. J. Syst. Evol. Microbiol.">
        <title>Neptunicella marina gen. nov., sp. nov., isolated from surface seawater.</title>
        <authorList>
            <person name="Liu X."/>
            <person name="Lai Q."/>
            <person name="Du Y."/>
            <person name="Zhang X."/>
            <person name="Liu Z."/>
            <person name="Sun F."/>
            <person name="Shao Z."/>
        </authorList>
    </citation>
    <scope>NUCLEOTIDE SEQUENCE</scope>
    <source>
        <strain evidence="13">S27-2</strain>
    </source>
</reference>
<evidence type="ECO:0000259" key="11">
    <source>
        <dbReference type="Pfam" id="PF00593"/>
    </source>
</evidence>
<dbReference type="PROSITE" id="PS52016">
    <property type="entry name" value="TONB_DEPENDENT_REC_3"/>
    <property type="match status" value="1"/>
</dbReference>
<dbReference type="EMBL" id="JACNEP010000018">
    <property type="protein sequence ID" value="MBC3767446.1"/>
    <property type="molecule type" value="Genomic_DNA"/>
</dbReference>
<dbReference type="PROSITE" id="PS51257">
    <property type="entry name" value="PROKAR_LIPOPROTEIN"/>
    <property type="match status" value="1"/>
</dbReference>
<evidence type="ECO:0000256" key="2">
    <source>
        <dbReference type="ARBA" id="ARBA00022448"/>
    </source>
</evidence>
<comment type="subcellular location">
    <subcellularLocation>
        <location evidence="1 8">Cell outer membrane</location>
        <topology evidence="1 8">Multi-pass membrane protein</topology>
    </subcellularLocation>
</comment>
<keyword evidence="3 8" id="KW-1134">Transmembrane beta strand</keyword>
<dbReference type="InterPro" id="IPR037066">
    <property type="entry name" value="Plug_dom_sf"/>
</dbReference>
<proteinExistence type="inferred from homology"/>
<evidence type="ECO:0000256" key="6">
    <source>
        <dbReference type="ARBA" id="ARBA00023136"/>
    </source>
</evidence>
<accession>A0A8J6IVH3</accession>
<dbReference type="Gene3D" id="2.40.170.20">
    <property type="entry name" value="TonB-dependent receptor, beta-barrel domain"/>
    <property type="match status" value="1"/>
</dbReference>
<keyword evidence="7 8" id="KW-0998">Cell outer membrane</keyword>
<evidence type="ECO:0000313" key="13">
    <source>
        <dbReference type="EMBL" id="MBC3767446.1"/>
    </source>
</evidence>
<keyword evidence="14" id="KW-1185">Reference proteome</keyword>
<feature type="domain" description="TonB-dependent receptor-like beta-barrel" evidence="11">
    <location>
        <begin position="450"/>
        <end position="908"/>
    </location>
</feature>
<dbReference type="RefSeq" id="WP_186507968.1">
    <property type="nucleotide sequence ID" value="NZ_JACNEP010000018.1"/>
</dbReference>
<dbReference type="NCBIfam" id="TIGR01782">
    <property type="entry name" value="TonB-Xanth-Caul"/>
    <property type="match status" value="1"/>
</dbReference>
<reference evidence="13" key="2">
    <citation type="submission" date="2020-08" db="EMBL/GenBank/DDBJ databases">
        <authorList>
            <person name="Lai Q."/>
        </authorList>
    </citation>
    <scope>NUCLEOTIDE SEQUENCE</scope>
    <source>
        <strain evidence="13">S27-2</strain>
    </source>
</reference>
<evidence type="ECO:0000256" key="8">
    <source>
        <dbReference type="PROSITE-ProRule" id="PRU01360"/>
    </source>
</evidence>
<evidence type="ECO:0000256" key="3">
    <source>
        <dbReference type="ARBA" id="ARBA00022452"/>
    </source>
</evidence>
<evidence type="ECO:0000313" key="14">
    <source>
        <dbReference type="Proteomes" id="UP000601768"/>
    </source>
</evidence>
<dbReference type="InterPro" id="IPR012910">
    <property type="entry name" value="Plug_dom"/>
</dbReference>
<sequence>MYSKTKLAIAILSACGCVMPAYAQEKVTEENSTQDVEKIVVTGIAGSVERSIARKRANDIISDSISSEDLGKFPDNNIADSLQRVPGVAIDRAGGEGRFVSIRGLGPSFTGVLINGRTPASENEERSFSFDTLASELISTVDVFKTANASQKEGGLGGVINIVTARPFDFDGLKFAGSLKGMYEENSKDTSPQGSFIVSNTFDDGRFGILASVTYQERSTDKYAVENEHIAKTTLEPFLSFTDPSQGWAGGYAYSGDGLDEDTYRIQSLYAGITHEKRRRLGGNVVLQYQATDDLILTADAIFSDYDTSTSRYWTGSYLWAPTLSEHNVVDENGFYEVIDHGFEDGYNISGYAHGLTTTERPTESNVLGLNAEWLINDQWSMVADISQSRAVLDNPGLDRLYILEFLNRPGYLLTSTGGIPSIEYSDEAAIKPEMGSQNMQDLRARISGDSGIYNKAKNQEAKLDFKWEPLDSSIRRIKLGTNYTTAEKRTEYWSTPELIRRMYHGLATGQQIDYDSIVSGVFSPGNKFNGLSSDVYMIDPVAYRNWMANNLDGRTKAQTDAGIASKQAFIDNNSSWDAVRSNDSYVLEEKVASAYAEGTWETLVSDMKLSVTAGLRYTHTELTSDGTSQVLESLERESTLPGEPPSPWLVQTFKDEAGTPISLKHSYDNWLPSANALLEVTDEFYIRGAISETLTRPTLSALAPYTSYNTTTVTTRTAMGGNPNLKPYVSQNYDLSFEYYYGDADLIALALYKKDIDNFIVRYSALEVFEDLQVEDPEWKEFQVTRPQNGKSATIEGMEINWASTFENGLGFTANYTFVNSSASLSDAGDAEQFALPGLSDTGNFSVFYNNDKLQARLAYNYRTPFLGIVFNGPSNEPIHYDSYGTLDVSFSYDINKHVTAFIDGMNITGETVNKYGRFENQFIGFEDTGALYTFGVRIKL</sequence>
<evidence type="ECO:0000256" key="7">
    <source>
        <dbReference type="ARBA" id="ARBA00023237"/>
    </source>
</evidence>
<comment type="similarity">
    <text evidence="8 9">Belongs to the TonB-dependent receptor family.</text>
</comment>
<feature type="signal peptide" evidence="10">
    <location>
        <begin position="1"/>
        <end position="23"/>
    </location>
</feature>
<keyword evidence="5 9" id="KW-0798">TonB box</keyword>
<keyword evidence="2 8" id="KW-0813">Transport</keyword>
<dbReference type="InterPro" id="IPR039426">
    <property type="entry name" value="TonB-dep_rcpt-like"/>
</dbReference>
<protein>
    <submittedName>
        <fullName evidence="13">TonB-dependent receptor</fullName>
    </submittedName>
</protein>
<keyword evidence="6 8" id="KW-0472">Membrane</keyword>
<feature type="domain" description="TonB-dependent receptor plug" evidence="12">
    <location>
        <begin position="61"/>
        <end position="159"/>
    </location>
</feature>
<dbReference type="GO" id="GO:0009279">
    <property type="term" value="C:cell outer membrane"/>
    <property type="evidence" value="ECO:0007669"/>
    <property type="project" value="UniProtKB-SubCell"/>
</dbReference>
<evidence type="ECO:0000256" key="5">
    <source>
        <dbReference type="ARBA" id="ARBA00023077"/>
    </source>
</evidence>
<keyword evidence="4 8" id="KW-0812">Transmembrane</keyword>
<dbReference type="Gene3D" id="2.170.130.10">
    <property type="entry name" value="TonB-dependent receptor, plug domain"/>
    <property type="match status" value="1"/>
</dbReference>
<evidence type="ECO:0000259" key="12">
    <source>
        <dbReference type="Pfam" id="PF07715"/>
    </source>
</evidence>
<dbReference type="SUPFAM" id="SSF56935">
    <property type="entry name" value="Porins"/>
    <property type="match status" value="1"/>
</dbReference>
<dbReference type="CDD" id="cd01347">
    <property type="entry name" value="ligand_gated_channel"/>
    <property type="match status" value="1"/>
</dbReference>
<dbReference type="AlphaFoldDB" id="A0A8J6IVH3"/>
<dbReference type="InterPro" id="IPR010104">
    <property type="entry name" value="TonB_rcpt_bac"/>
</dbReference>
<gene>
    <name evidence="13" type="ORF">H8B19_16325</name>
</gene>
<dbReference type="Pfam" id="PF00593">
    <property type="entry name" value="TonB_dep_Rec_b-barrel"/>
    <property type="match status" value="1"/>
</dbReference>